<dbReference type="OrthoDB" id="8858386at2"/>
<gene>
    <name evidence="1" type="ORF">CAGGBEG34_600005</name>
</gene>
<evidence type="ECO:0000313" key="2">
    <source>
        <dbReference type="Proteomes" id="UP000054051"/>
    </source>
</evidence>
<name>G2JBS9_9BURK</name>
<comment type="caution">
    <text evidence="1">The sequence shown here is derived from an EMBL/GenBank/DDBJ whole genome shotgun (WGS) entry which is preliminary data.</text>
</comment>
<organism evidence="1 2">
    <name type="scientific">Candidatus Glomeribacter gigasporarum BEG34</name>
    <dbReference type="NCBI Taxonomy" id="1070319"/>
    <lineage>
        <taxon>Bacteria</taxon>
        <taxon>Pseudomonadati</taxon>
        <taxon>Pseudomonadota</taxon>
        <taxon>Betaproteobacteria</taxon>
        <taxon>Burkholderiales</taxon>
        <taxon>Burkholderiaceae</taxon>
        <taxon>Candidatus Glomeribacter</taxon>
    </lineage>
</organism>
<dbReference type="AlphaFoldDB" id="G2JBS9"/>
<evidence type="ECO:0000313" key="1">
    <source>
        <dbReference type="EMBL" id="CCD30234.1"/>
    </source>
</evidence>
<dbReference type="Gene3D" id="3.40.1420.10">
    <property type="entry name" value="Inhibitor of vertebrate lysozyme"/>
    <property type="match status" value="1"/>
</dbReference>
<accession>G2JBS9</accession>
<dbReference type="SUPFAM" id="SSF89872">
    <property type="entry name" value="Inhibitor of vertebrate lysozyme, Ivy"/>
    <property type="match status" value="1"/>
</dbReference>
<dbReference type="InterPro" id="IPR036501">
    <property type="entry name" value="Inhibitor_vert_lysozyme_sf"/>
</dbReference>
<protein>
    <submittedName>
        <fullName evidence="1">Uncharacterized protein</fullName>
    </submittedName>
</protein>
<proteinExistence type="predicted"/>
<reference evidence="1 2" key="1">
    <citation type="submission" date="2011-08" db="EMBL/GenBank/DDBJ databases">
        <title>The genome of the obligate endobacterium of an arbuscular mycorrhizal fungus reveals an interphylum network of nutritional interactions.</title>
        <authorList>
            <person name="Ghignone S."/>
            <person name="Salvioli A."/>
            <person name="Anca I."/>
            <person name="Lumini E."/>
            <person name="Ortu G."/>
            <person name="Petiti L."/>
            <person name="Cruveiller S."/>
            <person name="Bianciotto V."/>
            <person name="Piffanelli P."/>
            <person name="Lanfranco L."/>
            <person name="Bonfante P."/>
        </authorList>
    </citation>
    <scope>NUCLEOTIDE SEQUENCE [LARGE SCALE GENOMIC DNA]</scope>
    <source>
        <strain evidence="1 2">BEG34</strain>
    </source>
</reference>
<keyword evidence="2" id="KW-1185">Reference proteome</keyword>
<sequence length="71" mass="8176">MCKPHDCGNHRFYGVFSEDKKRAWGLLVTVKDTDNAILHPSQYATDRWLGKPDQPIKAHLMGQLKADPNWK</sequence>
<dbReference type="EMBL" id="CAFB01000081">
    <property type="protein sequence ID" value="CCD30234.1"/>
    <property type="molecule type" value="Genomic_DNA"/>
</dbReference>
<dbReference type="Proteomes" id="UP000054051">
    <property type="component" value="Unassembled WGS sequence"/>
</dbReference>
<dbReference type="Pfam" id="PF08816">
    <property type="entry name" value="Ivy"/>
    <property type="match status" value="1"/>
</dbReference>